<comment type="similarity">
    <text evidence="2 15">Belongs to the phenylalanyl-tRNA synthetase beta subunit family. Type 1 subfamily.</text>
</comment>
<dbReference type="Pfam" id="PF01588">
    <property type="entry name" value="tRNA_bind"/>
    <property type="match status" value="1"/>
</dbReference>
<keyword evidence="8 15" id="KW-0547">Nucleotide-binding</keyword>
<dbReference type="RefSeq" id="WP_089073714.1">
    <property type="nucleotide sequence ID" value="NZ_CBCSAM010000001.1"/>
</dbReference>
<proteinExistence type="inferred from homology"/>
<dbReference type="CDD" id="cd02796">
    <property type="entry name" value="tRNA_bind_bactPheRS"/>
    <property type="match status" value="1"/>
</dbReference>
<dbReference type="Gene3D" id="3.30.930.10">
    <property type="entry name" value="Bira Bifunctional Protein, Domain 2"/>
    <property type="match status" value="1"/>
</dbReference>
<dbReference type="SUPFAM" id="SSF54991">
    <property type="entry name" value="Anticodon-binding domain of PheRS"/>
    <property type="match status" value="1"/>
</dbReference>
<dbReference type="Gene3D" id="3.30.56.10">
    <property type="match status" value="2"/>
</dbReference>
<feature type="domain" description="TRNA-binding" evidence="17">
    <location>
        <begin position="39"/>
        <end position="149"/>
    </location>
</feature>
<feature type="binding site" evidence="15">
    <location>
        <position position="465"/>
    </location>
    <ligand>
        <name>Mg(2+)</name>
        <dbReference type="ChEBI" id="CHEBI:18420"/>
        <note>shared with alpha subunit</note>
    </ligand>
</feature>
<dbReference type="InterPro" id="IPR033714">
    <property type="entry name" value="tRNA_bind_bactPheRS"/>
</dbReference>
<protein>
    <recommendedName>
        <fullName evidence="15">Phenylalanine--tRNA ligase beta subunit</fullName>
        <ecNumber evidence="15">6.1.1.20</ecNumber>
    </recommendedName>
    <alternativeName>
        <fullName evidence="15">Phenylalanyl-tRNA synthetase beta subunit</fullName>
        <shortName evidence="15">PheRS</shortName>
    </alternativeName>
</protein>
<evidence type="ECO:0000256" key="14">
    <source>
        <dbReference type="ARBA" id="ARBA00049255"/>
    </source>
</evidence>
<dbReference type="InterPro" id="IPR020825">
    <property type="entry name" value="Phe-tRNA_synthase-like_B3/B4"/>
</dbReference>
<dbReference type="EC" id="6.1.1.20" evidence="15"/>
<keyword evidence="6 15" id="KW-0436">Ligase</keyword>
<dbReference type="SUPFAM" id="SSF56037">
    <property type="entry name" value="PheT/TilS domain"/>
    <property type="match status" value="1"/>
</dbReference>
<evidence type="ECO:0000259" key="18">
    <source>
        <dbReference type="PROSITE" id="PS51447"/>
    </source>
</evidence>
<dbReference type="Gene3D" id="3.50.40.10">
    <property type="entry name" value="Phenylalanyl-trna Synthetase, Chain B, domain 3"/>
    <property type="match status" value="1"/>
</dbReference>
<feature type="domain" description="B5" evidence="19">
    <location>
        <begin position="403"/>
        <end position="478"/>
    </location>
</feature>
<evidence type="ECO:0000256" key="12">
    <source>
        <dbReference type="ARBA" id="ARBA00022917"/>
    </source>
</evidence>
<evidence type="ECO:0000256" key="9">
    <source>
        <dbReference type="ARBA" id="ARBA00022840"/>
    </source>
</evidence>
<dbReference type="GO" id="GO:0000049">
    <property type="term" value="F:tRNA binding"/>
    <property type="evidence" value="ECO:0007669"/>
    <property type="project" value="UniProtKB-UniRule"/>
</dbReference>
<gene>
    <name evidence="15" type="primary">pheT</name>
    <name evidence="20" type="ORF">CF386_07260</name>
</gene>
<dbReference type="GO" id="GO:0009328">
    <property type="term" value="C:phenylalanine-tRNA ligase complex"/>
    <property type="evidence" value="ECO:0007669"/>
    <property type="project" value="TreeGrafter"/>
</dbReference>
<dbReference type="SMART" id="SM00896">
    <property type="entry name" value="FDX-ACB"/>
    <property type="match status" value="1"/>
</dbReference>
<keyword evidence="10 15" id="KW-0460">Magnesium</keyword>
<dbReference type="InterPro" id="IPR045864">
    <property type="entry name" value="aa-tRNA-synth_II/BPL/LPL"/>
</dbReference>
<evidence type="ECO:0000313" key="21">
    <source>
        <dbReference type="Proteomes" id="UP000242175"/>
    </source>
</evidence>
<evidence type="ECO:0000256" key="15">
    <source>
        <dbReference type="HAMAP-Rule" id="MF_00283"/>
    </source>
</evidence>
<organism evidence="20 21">
    <name type="scientific">Paraphotobacterium marinum</name>
    <dbReference type="NCBI Taxonomy" id="1755811"/>
    <lineage>
        <taxon>Bacteria</taxon>
        <taxon>Pseudomonadati</taxon>
        <taxon>Pseudomonadota</taxon>
        <taxon>Gammaproteobacteria</taxon>
        <taxon>Vibrionales</taxon>
        <taxon>Vibrionaceae</taxon>
        <taxon>Paraphotobacterium</taxon>
    </lineage>
</organism>
<keyword evidence="12 15" id="KW-0648">Protein biosynthesis</keyword>
<evidence type="ECO:0000256" key="3">
    <source>
        <dbReference type="ARBA" id="ARBA00011209"/>
    </source>
</evidence>
<comment type="cofactor">
    <cofactor evidence="15">
        <name>Mg(2+)</name>
        <dbReference type="ChEBI" id="CHEBI:18420"/>
    </cofactor>
    <text evidence="15">Binds 2 magnesium ions per tetramer.</text>
</comment>
<dbReference type="InterPro" id="IPR005146">
    <property type="entry name" value="B3/B4_tRNA-bd"/>
</dbReference>
<dbReference type="GO" id="GO:0004826">
    <property type="term" value="F:phenylalanine-tRNA ligase activity"/>
    <property type="evidence" value="ECO:0007669"/>
    <property type="project" value="UniProtKB-UniRule"/>
</dbReference>
<keyword evidence="13 15" id="KW-0030">Aminoacyl-tRNA synthetase</keyword>
<dbReference type="EMBL" id="CP022355">
    <property type="protein sequence ID" value="ASK78806.1"/>
    <property type="molecule type" value="Genomic_DNA"/>
</dbReference>
<dbReference type="NCBIfam" id="NF045760">
    <property type="entry name" value="YtpR"/>
    <property type="match status" value="1"/>
</dbReference>
<evidence type="ECO:0000256" key="8">
    <source>
        <dbReference type="ARBA" id="ARBA00022741"/>
    </source>
</evidence>
<dbReference type="InterPro" id="IPR045060">
    <property type="entry name" value="Phe-tRNA-ligase_IIc_bsu"/>
</dbReference>
<evidence type="ECO:0000259" key="19">
    <source>
        <dbReference type="PROSITE" id="PS51483"/>
    </source>
</evidence>
<dbReference type="FunFam" id="2.40.50.140:FF:000045">
    <property type="entry name" value="Phenylalanine--tRNA ligase beta subunit"/>
    <property type="match status" value="1"/>
</dbReference>
<dbReference type="Pfam" id="PF03147">
    <property type="entry name" value="FDX-ACB"/>
    <property type="match status" value="1"/>
</dbReference>
<evidence type="ECO:0000256" key="6">
    <source>
        <dbReference type="ARBA" id="ARBA00022598"/>
    </source>
</evidence>
<keyword evidence="11 16" id="KW-0694">RNA-binding</keyword>
<accession>A0A220VF01</accession>
<feature type="domain" description="FDX-ACB" evidence="18">
    <location>
        <begin position="703"/>
        <end position="796"/>
    </location>
</feature>
<dbReference type="GO" id="GO:0006432">
    <property type="term" value="P:phenylalanyl-tRNA aminoacylation"/>
    <property type="evidence" value="ECO:0007669"/>
    <property type="project" value="UniProtKB-UniRule"/>
</dbReference>
<dbReference type="InterPro" id="IPR004532">
    <property type="entry name" value="Phe-tRNA-ligase_IIc_bsu_bact"/>
</dbReference>
<dbReference type="PANTHER" id="PTHR10947:SF0">
    <property type="entry name" value="PHENYLALANINE--TRNA LIGASE BETA SUBUNIT"/>
    <property type="match status" value="1"/>
</dbReference>
<dbReference type="InterPro" id="IPR005147">
    <property type="entry name" value="tRNA_synthase_B5-dom"/>
</dbReference>
<keyword evidence="4 15" id="KW-0963">Cytoplasm</keyword>
<dbReference type="PANTHER" id="PTHR10947">
    <property type="entry name" value="PHENYLALANYL-TRNA SYNTHETASE BETA CHAIN AND LEUCINE-RICH REPEAT-CONTAINING PROTEIN 47"/>
    <property type="match status" value="1"/>
</dbReference>
<keyword evidence="7 15" id="KW-0479">Metal-binding</keyword>
<dbReference type="SMART" id="SM00874">
    <property type="entry name" value="B5"/>
    <property type="match status" value="1"/>
</dbReference>
<sequence length="796" mass="89820">MKFSQKWVQEWLTFETSTNEMTHQLTMAGLEVDEIAPVAGDFNKVFVGEVVECSQHPNADKLSVTKVDIGADETLDIVCGAKNCRKGIKVAVATVGATLPGNFKIKKTKLRGEPSEGMLCAFSELGINNIDSEGIIELPLDATIGQDYREYLSLDDKTIEVDLTPNRSDCLSIKGIARELSVLNNSNKMNEPAFTSVKDITDEAFDIDVLSVEDCPKILTRVVKNLDLSVESPTWLVEKLRRSGIRSIDPIVDITNYVMLLLGQPMHAYDLNKVDDKLIVRKAKNDETLITLDEKELKLKDNTLVIADTKKVLGIAGVFGGKDSGVQKETKDILLEVAFFNPDSIKGIARQYNLHTDASHRFERGVDYNLQEKAMEYACFLINEICGGTFGVVNTYKNSDYLPKVESILVRKEKICKLLGQNFEDTFITNTLESLGFDVEYQNNAWLVQVPSWRFDIAIEADLIEEIARIYGYDNLPVSQPNVTMKMKTYRESDVSIDDIKNILVDRGYNEVITYSFVDPKKQELVSDSKDFMLLPNPISVEMSAMRTNLLTGLLNTVSYNHSRQQLRTKFFETGLVYIKDQKAENNVKQNTHIGAVISGNKNIESWDNKPELVDFYDLKGDLESLLNCYLDSNNLNFVPADRDYLHPGQSADIYLNDILIGFIGVIHPKVEKEFDLKSKTIYFELEYEYLKSKPVMQYKAISKFQSNKRDLCIIIPENILANEIISSISTLKISEIQNINIFDVYKGEGVPAGTKSIAFNLHIQSLTETLDDTAINHYVDTVLEHLKHNFNAILR</sequence>
<evidence type="ECO:0000256" key="16">
    <source>
        <dbReference type="PROSITE-ProRule" id="PRU00209"/>
    </source>
</evidence>
<dbReference type="FunFam" id="3.30.56.10:FF:000002">
    <property type="entry name" value="Phenylalanine--tRNA ligase beta subunit"/>
    <property type="match status" value="1"/>
</dbReference>
<dbReference type="GO" id="GO:0005524">
    <property type="term" value="F:ATP binding"/>
    <property type="evidence" value="ECO:0007669"/>
    <property type="project" value="UniProtKB-UniRule"/>
</dbReference>
<dbReference type="PROSITE" id="PS51483">
    <property type="entry name" value="B5"/>
    <property type="match status" value="1"/>
</dbReference>
<dbReference type="InterPro" id="IPR041616">
    <property type="entry name" value="PheRS_beta_core"/>
</dbReference>
<comment type="subcellular location">
    <subcellularLocation>
        <location evidence="1 15">Cytoplasm</location>
    </subcellularLocation>
</comment>
<comment type="catalytic activity">
    <reaction evidence="14 15">
        <text>tRNA(Phe) + L-phenylalanine + ATP = L-phenylalanyl-tRNA(Phe) + AMP + diphosphate + H(+)</text>
        <dbReference type="Rhea" id="RHEA:19413"/>
        <dbReference type="Rhea" id="RHEA-COMP:9668"/>
        <dbReference type="Rhea" id="RHEA-COMP:9699"/>
        <dbReference type="ChEBI" id="CHEBI:15378"/>
        <dbReference type="ChEBI" id="CHEBI:30616"/>
        <dbReference type="ChEBI" id="CHEBI:33019"/>
        <dbReference type="ChEBI" id="CHEBI:58095"/>
        <dbReference type="ChEBI" id="CHEBI:78442"/>
        <dbReference type="ChEBI" id="CHEBI:78531"/>
        <dbReference type="ChEBI" id="CHEBI:456215"/>
        <dbReference type="EC" id="6.1.1.20"/>
    </reaction>
</comment>
<dbReference type="Gene3D" id="2.40.50.140">
    <property type="entry name" value="Nucleic acid-binding proteins"/>
    <property type="match status" value="1"/>
</dbReference>
<evidence type="ECO:0000259" key="17">
    <source>
        <dbReference type="PROSITE" id="PS50886"/>
    </source>
</evidence>
<dbReference type="Gene3D" id="3.30.70.380">
    <property type="entry name" value="Ferrodoxin-fold anticodon-binding domain"/>
    <property type="match status" value="1"/>
</dbReference>
<dbReference type="InterPro" id="IPR036690">
    <property type="entry name" value="Fdx_antiC-bd_sf"/>
</dbReference>
<evidence type="ECO:0000313" key="20">
    <source>
        <dbReference type="EMBL" id="ASK78806.1"/>
    </source>
</evidence>
<evidence type="ECO:0000256" key="1">
    <source>
        <dbReference type="ARBA" id="ARBA00004496"/>
    </source>
</evidence>
<dbReference type="SUPFAM" id="SSF55681">
    <property type="entry name" value="Class II aaRS and biotin synthetases"/>
    <property type="match status" value="1"/>
</dbReference>
<dbReference type="PROSITE" id="PS50886">
    <property type="entry name" value="TRBD"/>
    <property type="match status" value="1"/>
</dbReference>
<keyword evidence="9 15" id="KW-0067">ATP-binding</keyword>
<dbReference type="Proteomes" id="UP000242175">
    <property type="component" value="Chromosome large"/>
</dbReference>
<dbReference type="HAMAP" id="MF_00283">
    <property type="entry name" value="Phe_tRNA_synth_beta1"/>
    <property type="match status" value="1"/>
</dbReference>
<comment type="subunit">
    <text evidence="3 15">Tetramer of two alpha and two beta subunits.</text>
</comment>
<feature type="binding site" evidence="15">
    <location>
        <position position="456"/>
    </location>
    <ligand>
        <name>Mg(2+)</name>
        <dbReference type="ChEBI" id="CHEBI:18420"/>
        <note>shared with alpha subunit</note>
    </ligand>
</feature>
<dbReference type="SUPFAM" id="SSF46955">
    <property type="entry name" value="Putative DNA-binding domain"/>
    <property type="match status" value="1"/>
</dbReference>
<name>A0A220VF01_9GAMM</name>
<evidence type="ECO:0000256" key="5">
    <source>
        <dbReference type="ARBA" id="ARBA00022555"/>
    </source>
</evidence>
<dbReference type="KEGG" id="pmai:CF386_07260"/>
<dbReference type="OrthoDB" id="9805455at2"/>
<evidence type="ECO:0000256" key="7">
    <source>
        <dbReference type="ARBA" id="ARBA00022723"/>
    </source>
</evidence>
<evidence type="ECO:0000256" key="10">
    <source>
        <dbReference type="ARBA" id="ARBA00022842"/>
    </source>
</evidence>
<evidence type="ECO:0000256" key="11">
    <source>
        <dbReference type="ARBA" id="ARBA00022884"/>
    </source>
</evidence>
<dbReference type="PROSITE" id="PS51447">
    <property type="entry name" value="FDX_ACB"/>
    <property type="match status" value="1"/>
</dbReference>
<evidence type="ECO:0000256" key="4">
    <source>
        <dbReference type="ARBA" id="ARBA00022490"/>
    </source>
</evidence>
<dbReference type="FunFam" id="3.50.40.10:FF:000001">
    <property type="entry name" value="Phenylalanine--tRNA ligase beta subunit"/>
    <property type="match status" value="1"/>
</dbReference>
<feature type="binding site" evidence="15">
    <location>
        <position position="462"/>
    </location>
    <ligand>
        <name>Mg(2+)</name>
        <dbReference type="ChEBI" id="CHEBI:18420"/>
        <note>shared with alpha subunit</note>
    </ligand>
</feature>
<evidence type="ECO:0000256" key="13">
    <source>
        <dbReference type="ARBA" id="ARBA00023146"/>
    </source>
</evidence>
<reference evidence="20 21" key="1">
    <citation type="journal article" date="2016" name="Int. J. Syst. Evol. Microbiol.">
        <title>Paraphotobacterium marinum gen. nov., sp. nov., a member of the family Vibrionaceae, isolated from surface seawater.</title>
        <authorList>
            <person name="Huang Z."/>
            <person name="Dong C."/>
            <person name="Shao Z."/>
        </authorList>
    </citation>
    <scope>NUCLEOTIDE SEQUENCE [LARGE SCALE GENOMIC DNA]</scope>
    <source>
        <strain evidence="20 21">NSCS20N07D</strain>
    </source>
</reference>
<dbReference type="InterPro" id="IPR005121">
    <property type="entry name" value="Fdx_antiC-bd"/>
</dbReference>
<keyword evidence="5 16" id="KW-0820">tRNA-binding</keyword>
<dbReference type="InterPro" id="IPR002547">
    <property type="entry name" value="tRNA-bd_dom"/>
</dbReference>
<dbReference type="SMART" id="SM00873">
    <property type="entry name" value="B3_4"/>
    <property type="match status" value="1"/>
</dbReference>
<dbReference type="CDD" id="cd00769">
    <property type="entry name" value="PheRS_beta_core"/>
    <property type="match status" value="1"/>
</dbReference>
<keyword evidence="21" id="KW-1185">Reference proteome</keyword>
<dbReference type="Pfam" id="PF03484">
    <property type="entry name" value="B5"/>
    <property type="match status" value="1"/>
</dbReference>
<dbReference type="Pfam" id="PF03483">
    <property type="entry name" value="B3_4"/>
    <property type="match status" value="1"/>
</dbReference>
<dbReference type="InterPro" id="IPR009061">
    <property type="entry name" value="DNA-bd_dom_put_sf"/>
</dbReference>
<dbReference type="Pfam" id="PF17759">
    <property type="entry name" value="tRNA_synthFbeta"/>
    <property type="match status" value="1"/>
</dbReference>
<dbReference type="GO" id="GO:0000287">
    <property type="term" value="F:magnesium ion binding"/>
    <property type="evidence" value="ECO:0007669"/>
    <property type="project" value="UniProtKB-UniRule"/>
</dbReference>
<dbReference type="FunFam" id="3.30.930.10:FF:000022">
    <property type="entry name" value="Phenylalanine--tRNA ligase beta subunit"/>
    <property type="match status" value="1"/>
</dbReference>
<evidence type="ECO:0000256" key="2">
    <source>
        <dbReference type="ARBA" id="ARBA00008653"/>
    </source>
</evidence>
<dbReference type="SUPFAM" id="SSF50249">
    <property type="entry name" value="Nucleic acid-binding proteins"/>
    <property type="match status" value="1"/>
</dbReference>
<feature type="binding site" evidence="15">
    <location>
        <position position="466"/>
    </location>
    <ligand>
        <name>Mg(2+)</name>
        <dbReference type="ChEBI" id="CHEBI:18420"/>
        <note>shared with alpha subunit</note>
    </ligand>
</feature>
<dbReference type="AlphaFoldDB" id="A0A220VF01"/>
<dbReference type="NCBIfam" id="TIGR00472">
    <property type="entry name" value="pheT_bact"/>
    <property type="match status" value="1"/>
</dbReference>
<dbReference type="InterPro" id="IPR012340">
    <property type="entry name" value="NA-bd_OB-fold"/>
</dbReference>